<evidence type="ECO:0000256" key="1">
    <source>
        <dbReference type="SAM" id="MobiDB-lite"/>
    </source>
</evidence>
<protein>
    <recommendedName>
        <fullName evidence="2">SLH domain-containing protein</fullName>
    </recommendedName>
</protein>
<gene>
    <name evidence="3" type="ORF">J2TS6_25960</name>
</gene>
<dbReference type="Pfam" id="PF00395">
    <property type="entry name" value="SLH"/>
    <property type="match status" value="3"/>
</dbReference>
<dbReference type="SMART" id="SM00635">
    <property type="entry name" value="BID_2"/>
    <property type="match status" value="1"/>
</dbReference>
<dbReference type="InterPro" id="IPR003343">
    <property type="entry name" value="Big_2"/>
</dbReference>
<sequence length="813" mass="83737">MRGKPGKWPLIIILALFIQTSLGNGVSSPIFAASSNQPPVLKTSGGSAFFIAGDNTTSMPVIIDNGLTLSDPDNTTLSSATVAITGNIHPGEDTLAFTGNNAALYGNIKASYDSSSAVLTLTSSGATATVAQWQSALRSVTYTNTAITPNTETRTISFSVNDGTSVSNSATKTVTVTAVDQTPVLTTSDGPTVFKVEAGGTRTPVIVDSGLTVSDRDNSTLSSAFVAVTAHYQPGYDVLTFIDTNTSQYGNITASYNLSTGVLTLTSAGATATVAQWQNALRSVTYSNSKNAPNTSVRTISFSINDGIKTSDATTKTIIVTPANQAPVFVSTSSGEANFTTGDNGHGKSVVIDPDMKITASGGTALASGTVAITDHFQSGEDVLAFSNVSEAVHGNITSNYNAGTGVLALTSAGATATVEQWQNALRSVTYANTNSTPNTAERVISFTVNDGKANSNTATKSVALEALQLTSLSANPATVTVQAGQSTSTVITATYSDQSQLDVTPYVSWTVQKPEVASVSGGTITGLSPGSTVLTAVYGTRSVDISLTVTSIPGHGGDSGGNNGGNNGGNDRGNDVSGGGGGGGGNSNPSPAVPSPVTPPVQKASAFYPFVDLDRLAAFIKAALASGNAPDFKDAASHWAAGDIRLAAKLGITKGYQDGTFRPNAAITRAEFSTLLVKAFALRQGGETKTFDDVQSSWARESVEISASLGVIGGYPDGTFRPDRPMTRAEMVAMVSKLIVLQKNVSGKRGPFIDVAPQHWAGKLIEEAAAAGIIQGKTRDTFAPNDNITRAEAVTVILRMLRTEPTLKDLLK</sequence>
<evidence type="ECO:0000259" key="2">
    <source>
        <dbReference type="PROSITE" id="PS51272"/>
    </source>
</evidence>
<dbReference type="InterPro" id="IPR001119">
    <property type="entry name" value="SLH_dom"/>
</dbReference>
<organism evidence="3 4">
    <name type="scientific">Paenibacillus albilobatus</name>
    <dbReference type="NCBI Taxonomy" id="2716884"/>
    <lineage>
        <taxon>Bacteria</taxon>
        <taxon>Bacillati</taxon>
        <taxon>Bacillota</taxon>
        <taxon>Bacilli</taxon>
        <taxon>Bacillales</taxon>
        <taxon>Paenibacillaceae</taxon>
        <taxon>Paenibacillus</taxon>
    </lineage>
</organism>
<dbReference type="Proteomes" id="UP000679779">
    <property type="component" value="Unassembled WGS sequence"/>
</dbReference>
<accession>A0A919XIE5</accession>
<dbReference type="PANTHER" id="PTHR14139">
    <property type="entry name" value="CALSYNTENIN"/>
    <property type="match status" value="1"/>
</dbReference>
<dbReference type="EMBL" id="BORQ01000003">
    <property type="protein sequence ID" value="GIO31455.1"/>
    <property type="molecule type" value="Genomic_DNA"/>
</dbReference>
<feature type="domain" description="SLH" evidence="2">
    <location>
        <begin position="628"/>
        <end position="686"/>
    </location>
</feature>
<keyword evidence="4" id="KW-1185">Reference proteome</keyword>
<proteinExistence type="predicted"/>
<dbReference type="PANTHER" id="PTHR14139:SF2">
    <property type="entry name" value="CALSYNTENIN-1"/>
    <property type="match status" value="1"/>
</dbReference>
<feature type="compositionally biased region" description="Gly residues" evidence="1">
    <location>
        <begin position="555"/>
        <end position="587"/>
    </location>
</feature>
<name>A0A919XIE5_9BACL</name>
<dbReference type="PROSITE" id="PS51272">
    <property type="entry name" value="SLH"/>
    <property type="match status" value="3"/>
</dbReference>
<comment type="caution">
    <text evidence="3">The sequence shown here is derived from an EMBL/GenBank/DDBJ whole genome shotgun (WGS) entry which is preliminary data.</text>
</comment>
<dbReference type="Gene3D" id="2.60.40.1080">
    <property type="match status" value="1"/>
</dbReference>
<evidence type="ECO:0000313" key="3">
    <source>
        <dbReference type="EMBL" id="GIO31455.1"/>
    </source>
</evidence>
<feature type="region of interest" description="Disordered" evidence="1">
    <location>
        <begin position="551"/>
        <end position="599"/>
    </location>
</feature>
<dbReference type="AlphaFoldDB" id="A0A919XIE5"/>
<evidence type="ECO:0000313" key="4">
    <source>
        <dbReference type="Proteomes" id="UP000679779"/>
    </source>
</evidence>
<feature type="domain" description="SLH" evidence="2">
    <location>
        <begin position="752"/>
        <end position="812"/>
    </location>
</feature>
<dbReference type="RefSeq" id="WP_160043178.1">
    <property type="nucleotide sequence ID" value="NZ_BORQ01000003.1"/>
</dbReference>
<feature type="domain" description="SLH" evidence="2">
    <location>
        <begin position="687"/>
        <end position="750"/>
    </location>
</feature>
<reference evidence="3" key="1">
    <citation type="submission" date="2021-03" db="EMBL/GenBank/DDBJ databases">
        <title>Antimicrobial resistance genes in bacteria isolated from Japanese honey, and their potential for conferring macrolide and lincosamide resistance in the American foulbrood pathogen Paenibacillus larvae.</title>
        <authorList>
            <person name="Okamoto M."/>
            <person name="Kumagai M."/>
            <person name="Kanamori H."/>
            <person name="Takamatsu D."/>
        </authorList>
    </citation>
    <scope>NUCLEOTIDE SEQUENCE</scope>
    <source>
        <strain evidence="3">J2TS6</strain>
    </source>
</reference>